<keyword evidence="1" id="KW-0732">Signal</keyword>
<accession>A0A4R7W1J9</accession>
<evidence type="ECO:0000256" key="1">
    <source>
        <dbReference type="SAM" id="SignalP"/>
    </source>
</evidence>
<evidence type="ECO:0000313" key="3">
    <source>
        <dbReference type="Proteomes" id="UP000294927"/>
    </source>
</evidence>
<keyword evidence="3" id="KW-1185">Reference proteome</keyword>
<dbReference type="AlphaFoldDB" id="A0A4R7W1J9"/>
<feature type="chain" id="PRO_5039494539" evidence="1">
    <location>
        <begin position="22"/>
        <end position="91"/>
    </location>
</feature>
<comment type="caution">
    <text evidence="2">The sequence shown here is derived from an EMBL/GenBank/DDBJ whole genome shotgun (WGS) entry which is preliminary data.</text>
</comment>
<name>A0A4R7W1J9_9PSEU</name>
<protein>
    <submittedName>
        <fullName evidence="2">Uncharacterized protein</fullName>
    </submittedName>
</protein>
<dbReference type="Proteomes" id="UP000294927">
    <property type="component" value="Unassembled WGS sequence"/>
</dbReference>
<dbReference type="EMBL" id="SOCP01000002">
    <property type="protein sequence ID" value="TDV56282.1"/>
    <property type="molecule type" value="Genomic_DNA"/>
</dbReference>
<proteinExistence type="predicted"/>
<gene>
    <name evidence="2" type="ORF">CLV71_102348</name>
</gene>
<organism evidence="2 3">
    <name type="scientific">Actinophytocola oryzae</name>
    <dbReference type="NCBI Taxonomy" id="502181"/>
    <lineage>
        <taxon>Bacteria</taxon>
        <taxon>Bacillati</taxon>
        <taxon>Actinomycetota</taxon>
        <taxon>Actinomycetes</taxon>
        <taxon>Pseudonocardiales</taxon>
        <taxon>Pseudonocardiaceae</taxon>
    </lineage>
</organism>
<reference evidence="2 3" key="1">
    <citation type="submission" date="2019-03" db="EMBL/GenBank/DDBJ databases">
        <title>Genomic Encyclopedia of Archaeal and Bacterial Type Strains, Phase II (KMG-II): from individual species to whole genera.</title>
        <authorList>
            <person name="Goeker M."/>
        </authorList>
    </citation>
    <scope>NUCLEOTIDE SEQUENCE [LARGE SCALE GENOMIC DNA]</scope>
    <source>
        <strain evidence="2 3">DSM 45499</strain>
    </source>
</reference>
<sequence>MRSFPRAVAVAVACIAAVAMAQVPASAAPADEDTVVGGCSSFPPTPCGEVQNNSVRSVRVSLNWTCSADTAPIGSSLNTVTIHSTTCGVGS</sequence>
<feature type="signal peptide" evidence="1">
    <location>
        <begin position="1"/>
        <end position="21"/>
    </location>
</feature>
<evidence type="ECO:0000313" key="2">
    <source>
        <dbReference type="EMBL" id="TDV56282.1"/>
    </source>
</evidence>